<name>A0A418MB42_9BACT</name>
<gene>
    <name evidence="3" type="ORF">DYU11_11465</name>
</gene>
<dbReference type="Proteomes" id="UP000283523">
    <property type="component" value="Unassembled WGS sequence"/>
</dbReference>
<proteinExistence type="predicted"/>
<feature type="transmembrane region" description="Helical" evidence="2">
    <location>
        <begin position="60"/>
        <end position="81"/>
    </location>
</feature>
<evidence type="ECO:0000256" key="2">
    <source>
        <dbReference type="SAM" id="Phobius"/>
    </source>
</evidence>
<reference evidence="3 4" key="1">
    <citation type="submission" date="2018-08" db="EMBL/GenBank/DDBJ databases">
        <title>Fibrisoma montanum sp. nov., isolated from Danxia mountain soil.</title>
        <authorList>
            <person name="Huang Y."/>
        </authorList>
    </citation>
    <scope>NUCLEOTIDE SEQUENCE [LARGE SCALE GENOMIC DNA]</scope>
    <source>
        <strain evidence="3 4">HYT19</strain>
    </source>
</reference>
<accession>A0A418MB42</accession>
<sequence length="200" mass="22533">MNNAMLIPFVLVSLSSLFQYGMLLLAPPDKGRVWKTAIYVGMLGCGLSAFGFIAPRLNPWPWETFATFTALMLGGVVLSYYQRPVPDTYSPEQRAAELEKRQDALMDLGRGLAFMLILTTVVAYLQGQQQGQRVQVGFSEALQAMADEVKSLRNEVKSLRSELNDLKHHERATDSTVIRNQQKGLENQEAIKQDLKRRKK</sequence>
<evidence type="ECO:0000313" key="4">
    <source>
        <dbReference type="Proteomes" id="UP000283523"/>
    </source>
</evidence>
<dbReference type="AlphaFoldDB" id="A0A418MB42"/>
<dbReference type="EMBL" id="QXED01000003">
    <property type="protein sequence ID" value="RIV23592.1"/>
    <property type="molecule type" value="Genomic_DNA"/>
</dbReference>
<feature type="transmembrane region" description="Helical" evidence="2">
    <location>
        <begin position="6"/>
        <end position="25"/>
    </location>
</feature>
<protein>
    <submittedName>
        <fullName evidence="3">Uncharacterized protein</fullName>
    </submittedName>
</protein>
<organism evidence="3 4">
    <name type="scientific">Fibrisoma montanum</name>
    <dbReference type="NCBI Taxonomy" id="2305895"/>
    <lineage>
        <taxon>Bacteria</taxon>
        <taxon>Pseudomonadati</taxon>
        <taxon>Bacteroidota</taxon>
        <taxon>Cytophagia</taxon>
        <taxon>Cytophagales</taxon>
        <taxon>Spirosomataceae</taxon>
        <taxon>Fibrisoma</taxon>
    </lineage>
</organism>
<feature type="region of interest" description="Disordered" evidence="1">
    <location>
        <begin position="165"/>
        <end position="200"/>
    </location>
</feature>
<keyword evidence="4" id="KW-1185">Reference proteome</keyword>
<keyword evidence="2" id="KW-0472">Membrane</keyword>
<evidence type="ECO:0000313" key="3">
    <source>
        <dbReference type="EMBL" id="RIV23592.1"/>
    </source>
</evidence>
<feature type="compositionally biased region" description="Polar residues" evidence="1">
    <location>
        <begin position="174"/>
        <end position="185"/>
    </location>
</feature>
<comment type="caution">
    <text evidence="3">The sequence shown here is derived from an EMBL/GenBank/DDBJ whole genome shotgun (WGS) entry which is preliminary data.</text>
</comment>
<keyword evidence="2" id="KW-0812">Transmembrane</keyword>
<keyword evidence="2" id="KW-1133">Transmembrane helix</keyword>
<feature type="transmembrane region" description="Helical" evidence="2">
    <location>
        <begin position="37"/>
        <end position="54"/>
    </location>
</feature>
<evidence type="ECO:0000256" key="1">
    <source>
        <dbReference type="SAM" id="MobiDB-lite"/>
    </source>
</evidence>